<evidence type="ECO:0000256" key="2">
    <source>
        <dbReference type="ARBA" id="ARBA00006295"/>
    </source>
</evidence>
<dbReference type="AlphaFoldDB" id="A0A7G9FVM3"/>
<evidence type="ECO:0000256" key="3">
    <source>
        <dbReference type="ARBA" id="ARBA00022829"/>
    </source>
</evidence>
<dbReference type="InterPro" id="IPR036086">
    <property type="entry name" value="ParB/Sulfiredoxin_sf"/>
</dbReference>
<name>A0A7G9FVM3_9FIRM</name>
<dbReference type="Gene3D" id="3.90.1530.30">
    <property type="match status" value="1"/>
</dbReference>
<accession>A0A7G9FVM3</accession>
<dbReference type="InterPro" id="IPR041468">
    <property type="entry name" value="HTH_ParB/Spo0J"/>
</dbReference>
<keyword evidence="3" id="KW-0159">Chromosome partition</keyword>
<organism evidence="7 8">
    <name type="scientific">Simiaoa sunii</name>
    <dbReference type="NCBI Taxonomy" id="2763672"/>
    <lineage>
        <taxon>Bacteria</taxon>
        <taxon>Bacillati</taxon>
        <taxon>Bacillota</taxon>
        <taxon>Clostridia</taxon>
        <taxon>Lachnospirales</taxon>
        <taxon>Lachnospiraceae</taxon>
        <taxon>Simiaoa</taxon>
    </lineage>
</organism>
<dbReference type="FunFam" id="1.10.10.2830:FF:000001">
    <property type="entry name" value="Chromosome partitioning protein ParB"/>
    <property type="match status" value="1"/>
</dbReference>
<dbReference type="SUPFAM" id="SSF109709">
    <property type="entry name" value="KorB DNA-binding domain-like"/>
    <property type="match status" value="1"/>
</dbReference>
<proteinExistence type="inferred from homology"/>
<evidence type="ECO:0000256" key="5">
    <source>
        <dbReference type="SAM" id="MobiDB-lite"/>
    </source>
</evidence>
<dbReference type="InterPro" id="IPR004437">
    <property type="entry name" value="ParB/RepB/Spo0J"/>
</dbReference>
<dbReference type="FunFam" id="3.90.1530.30:FF:000001">
    <property type="entry name" value="Chromosome partitioning protein ParB"/>
    <property type="match status" value="1"/>
</dbReference>
<dbReference type="Proteomes" id="UP000515981">
    <property type="component" value="Chromosome"/>
</dbReference>
<comment type="similarity">
    <text evidence="2">Belongs to the ParB family.</text>
</comment>
<sequence length="298" mass="34128">MAARGLGKGLDSLIPNALGETKTKKETAAKSKTETTEGEEPQTLVKITKVEPNREQPRKNFDEDALQELADSIKQFGLLQPILVQDRKDYYEIIAGERRWRAAKLAGLKEVPVIIRNYTEQEIVEISLIENIQREDLNPIEEAQAYKRLLTEFHLKQDEVAERVSKSRAAVTNSIRLLKLNEEVQRMVVDEMISTGHARALLAVENPEEQYNLAQRIFDEKLSVRDVEKLVKNLHKPAKSKKVDDKTMQVIYQDIEEKLKQKLGRKVTVTSKGEGSGKIEIEFYNHEDLDRLLDVLNK</sequence>
<dbReference type="Pfam" id="PF23552">
    <property type="entry name" value="ParB_C"/>
    <property type="match status" value="1"/>
</dbReference>
<dbReference type="SMART" id="SM00470">
    <property type="entry name" value="ParB"/>
    <property type="match status" value="1"/>
</dbReference>
<dbReference type="Pfam" id="PF17762">
    <property type="entry name" value="HTH_ParB"/>
    <property type="match status" value="1"/>
</dbReference>
<keyword evidence="4" id="KW-0238">DNA-binding</keyword>
<dbReference type="SUPFAM" id="SSF110849">
    <property type="entry name" value="ParB/Sulfiredoxin"/>
    <property type="match status" value="1"/>
</dbReference>
<dbReference type="InterPro" id="IPR003115">
    <property type="entry name" value="ParB_N"/>
</dbReference>
<feature type="region of interest" description="Disordered" evidence="5">
    <location>
        <begin position="1"/>
        <end position="41"/>
    </location>
</feature>
<dbReference type="Pfam" id="PF02195">
    <property type="entry name" value="ParB_N"/>
    <property type="match status" value="1"/>
</dbReference>
<dbReference type="KEGG" id="ssun:H9Q77_16530"/>
<gene>
    <name evidence="7" type="ORF">H9Q77_16530</name>
</gene>
<evidence type="ECO:0000313" key="7">
    <source>
        <dbReference type="EMBL" id="QNM02605.1"/>
    </source>
</evidence>
<dbReference type="EMBL" id="CP060633">
    <property type="protein sequence ID" value="QNM02605.1"/>
    <property type="molecule type" value="Genomic_DNA"/>
</dbReference>
<dbReference type="RefSeq" id="WP_022154029.1">
    <property type="nucleotide sequence ID" value="NZ_CP060633.1"/>
</dbReference>
<feature type="domain" description="ParB-like N-terminal" evidence="6">
    <location>
        <begin position="43"/>
        <end position="132"/>
    </location>
</feature>
<evidence type="ECO:0000313" key="8">
    <source>
        <dbReference type="Proteomes" id="UP000515981"/>
    </source>
</evidence>
<evidence type="ECO:0000256" key="4">
    <source>
        <dbReference type="ARBA" id="ARBA00023125"/>
    </source>
</evidence>
<dbReference type="Gene3D" id="1.10.10.2830">
    <property type="match status" value="1"/>
</dbReference>
<dbReference type="GO" id="GO:0003677">
    <property type="term" value="F:DNA binding"/>
    <property type="evidence" value="ECO:0007669"/>
    <property type="project" value="UniProtKB-KW"/>
</dbReference>
<dbReference type="GO" id="GO:0045881">
    <property type="term" value="P:positive regulation of sporulation resulting in formation of a cellular spore"/>
    <property type="evidence" value="ECO:0007669"/>
    <property type="project" value="TreeGrafter"/>
</dbReference>
<dbReference type="InterPro" id="IPR050336">
    <property type="entry name" value="Chromosome_partition/occlusion"/>
</dbReference>
<dbReference type="CDD" id="cd16393">
    <property type="entry name" value="SPO0J_N"/>
    <property type="match status" value="1"/>
</dbReference>
<dbReference type="PANTHER" id="PTHR33375:SF1">
    <property type="entry name" value="CHROMOSOME-PARTITIONING PROTEIN PARB-RELATED"/>
    <property type="match status" value="1"/>
</dbReference>
<reference evidence="7 8" key="1">
    <citation type="submission" date="2020-08" db="EMBL/GenBank/DDBJ databases">
        <authorList>
            <person name="Liu C."/>
            <person name="Sun Q."/>
        </authorList>
    </citation>
    <scope>NUCLEOTIDE SEQUENCE [LARGE SCALE GENOMIC DNA]</scope>
    <source>
        <strain evidence="7 8">NSJ-8</strain>
    </source>
</reference>
<keyword evidence="8" id="KW-1185">Reference proteome</keyword>
<evidence type="ECO:0000259" key="6">
    <source>
        <dbReference type="SMART" id="SM00470"/>
    </source>
</evidence>
<dbReference type="GO" id="GO:0007059">
    <property type="term" value="P:chromosome segregation"/>
    <property type="evidence" value="ECO:0007669"/>
    <property type="project" value="UniProtKB-KW"/>
</dbReference>
<feature type="compositionally biased region" description="Basic and acidic residues" evidence="5">
    <location>
        <begin position="21"/>
        <end position="35"/>
    </location>
</feature>
<dbReference type="GO" id="GO:0005694">
    <property type="term" value="C:chromosome"/>
    <property type="evidence" value="ECO:0007669"/>
    <property type="project" value="TreeGrafter"/>
</dbReference>
<dbReference type="InterPro" id="IPR057240">
    <property type="entry name" value="ParB_dimer_C"/>
</dbReference>
<dbReference type="PANTHER" id="PTHR33375">
    <property type="entry name" value="CHROMOSOME-PARTITIONING PROTEIN PARB-RELATED"/>
    <property type="match status" value="1"/>
</dbReference>
<dbReference type="GO" id="GO:0009295">
    <property type="term" value="C:nucleoid"/>
    <property type="evidence" value="ECO:0007669"/>
    <property type="project" value="UniProtKB-SubCell"/>
</dbReference>
<comment type="subcellular location">
    <subcellularLocation>
        <location evidence="1">Cytoplasm</location>
        <location evidence="1">Nucleoid</location>
    </subcellularLocation>
</comment>
<dbReference type="NCBIfam" id="TIGR00180">
    <property type="entry name" value="parB_part"/>
    <property type="match status" value="1"/>
</dbReference>
<protein>
    <submittedName>
        <fullName evidence="7">ParB/RepB/Spo0J family partition protein</fullName>
    </submittedName>
</protein>
<evidence type="ECO:0000256" key="1">
    <source>
        <dbReference type="ARBA" id="ARBA00004453"/>
    </source>
</evidence>